<evidence type="ECO:0000256" key="1">
    <source>
        <dbReference type="ARBA" id="ARBA00022670"/>
    </source>
</evidence>
<dbReference type="InterPro" id="IPR051156">
    <property type="entry name" value="Mito/Outer_Membr_Metalloprot"/>
</dbReference>
<keyword evidence="4 6" id="KW-0862">Zinc</keyword>
<keyword evidence="1 6" id="KW-0645">Protease</keyword>
<gene>
    <name evidence="8" type="ORF">SAMN05421823_104568</name>
</gene>
<evidence type="ECO:0000256" key="4">
    <source>
        <dbReference type="ARBA" id="ARBA00022833"/>
    </source>
</evidence>
<keyword evidence="9" id="KW-1185">Reference proteome</keyword>
<evidence type="ECO:0000256" key="6">
    <source>
        <dbReference type="RuleBase" id="RU003983"/>
    </source>
</evidence>
<organism evidence="8 9">
    <name type="scientific">Catalinimonas alkaloidigena</name>
    <dbReference type="NCBI Taxonomy" id="1075417"/>
    <lineage>
        <taxon>Bacteria</taxon>
        <taxon>Pseudomonadati</taxon>
        <taxon>Bacteroidota</taxon>
        <taxon>Cytophagia</taxon>
        <taxon>Cytophagales</taxon>
        <taxon>Catalimonadaceae</taxon>
        <taxon>Catalinimonas</taxon>
    </lineage>
</organism>
<accession>A0A1G9HXN0</accession>
<dbReference type="OrthoDB" id="9810445at2"/>
<dbReference type="AlphaFoldDB" id="A0A1G9HXN0"/>
<feature type="domain" description="Peptidase M48" evidence="7">
    <location>
        <begin position="66"/>
        <end position="241"/>
    </location>
</feature>
<evidence type="ECO:0000256" key="3">
    <source>
        <dbReference type="ARBA" id="ARBA00022801"/>
    </source>
</evidence>
<dbReference type="RefSeq" id="WP_089682775.1">
    <property type="nucleotide sequence ID" value="NZ_FNFO01000004.1"/>
</dbReference>
<protein>
    <submittedName>
        <fullName evidence="8">Peptidase family M48</fullName>
    </submittedName>
</protein>
<dbReference type="PANTHER" id="PTHR22726">
    <property type="entry name" value="METALLOENDOPEPTIDASE OMA1"/>
    <property type="match status" value="1"/>
</dbReference>
<reference evidence="8 9" key="1">
    <citation type="submission" date="2016-10" db="EMBL/GenBank/DDBJ databases">
        <authorList>
            <person name="de Groot N.N."/>
        </authorList>
    </citation>
    <scope>NUCLEOTIDE SEQUENCE [LARGE SCALE GENOMIC DNA]</scope>
    <source>
        <strain evidence="8 9">DSM 25186</strain>
    </source>
</reference>
<keyword evidence="5 6" id="KW-0482">Metalloprotease</keyword>
<dbReference type="GO" id="GO:0051603">
    <property type="term" value="P:proteolysis involved in protein catabolic process"/>
    <property type="evidence" value="ECO:0007669"/>
    <property type="project" value="TreeGrafter"/>
</dbReference>
<name>A0A1G9HXN0_9BACT</name>
<proteinExistence type="inferred from homology"/>
<dbReference type="Gene3D" id="3.30.2010.10">
    <property type="entry name" value="Metalloproteases ('zincins'), catalytic domain"/>
    <property type="match status" value="1"/>
</dbReference>
<dbReference type="PANTHER" id="PTHR22726:SF1">
    <property type="entry name" value="METALLOENDOPEPTIDASE OMA1, MITOCHONDRIAL"/>
    <property type="match status" value="1"/>
</dbReference>
<dbReference type="Proteomes" id="UP000198510">
    <property type="component" value="Unassembled WGS sequence"/>
</dbReference>
<dbReference type="Pfam" id="PF01435">
    <property type="entry name" value="Peptidase_M48"/>
    <property type="match status" value="1"/>
</dbReference>
<comment type="similarity">
    <text evidence="6">Belongs to the peptidase M48 family.</text>
</comment>
<evidence type="ECO:0000313" key="8">
    <source>
        <dbReference type="EMBL" id="SDL17566.1"/>
    </source>
</evidence>
<sequence length="266" mass="29740">MQKTITYVLGCVLTVSLALTGCDRNGNLNILSVEDDKQLGAQLDEEIQTSGDYKILSENDYPEAYQHIRRITNNILNSGQVPYQEEFAWKVTLIRDDTTLNAFATPGGYIYVYTGLIKYLDAEDQLAGVLSHEIGHAALRHTSRNLTKEYGIDVLLQIVLGEQANNTLAQIARSLNSLRYSRDYEREADDASVVYLSQTPQYECDGAAGFFIKLEEEGNANPPEFLSTHPNPENRIEAIQAKATELKCSTELQDPPTYQELKNSLP</sequence>
<dbReference type="GO" id="GO:0004222">
    <property type="term" value="F:metalloendopeptidase activity"/>
    <property type="evidence" value="ECO:0007669"/>
    <property type="project" value="InterPro"/>
</dbReference>
<dbReference type="InterPro" id="IPR001915">
    <property type="entry name" value="Peptidase_M48"/>
</dbReference>
<dbReference type="STRING" id="1075417.SAMN05421823_104568"/>
<evidence type="ECO:0000259" key="7">
    <source>
        <dbReference type="Pfam" id="PF01435"/>
    </source>
</evidence>
<dbReference type="GO" id="GO:0046872">
    <property type="term" value="F:metal ion binding"/>
    <property type="evidence" value="ECO:0007669"/>
    <property type="project" value="UniProtKB-KW"/>
</dbReference>
<dbReference type="GO" id="GO:0016020">
    <property type="term" value="C:membrane"/>
    <property type="evidence" value="ECO:0007669"/>
    <property type="project" value="TreeGrafter"/>
</dbReference>
<evidence type="ECO:0000256" key="2">
    <source>
        <dbReference type="ARBA" id="ARBA00022723"/>
    </source>
</evidence>
<keyword evidence="3 6" id="KW-0378">Hydrolase</keyword>
<comment type="cofactor">
    <cofactor evidence="6">
        <name>Zn(2+)</name>
        <dbReference type="ChEBI" id="CHEBI:29105"/>
    </cofactor>
    <text evidence="6">Binds 1 zinc ion per subunit.</text>
</comment>
<evidence type="ECO:0000313" key="9">
    <source>
        <dbReference type="Proteomes" id="UP000198510"/>
    </source>
</evidence>
<dbReference type="PROSITE" id="PS51257">
    <property type="entry name" value="PROKAR_LIPOPROTEIN"/>
    <property type="match status" value="1"/>
</dbReference>
<keyword evidence="2" id="KW-0479">Metal-binding</keyword>
<evidence type="ECO:0000256" key="5">
    <source>
        <dbReference type="ARBA" id="ARBA00023049"/>
    </source>
</evidence>
<dbReference type="EMBL" id="FNFO01000004">
    <property type="protein sequence ID" value="SDL17566.1"/>
    <property type="molecule type" value="Genomic_DNA"/>
</dbReference>